<keyword evidence="2" id="KW-0812">Transmembrane</keyword>
<feature type="compositionally biased region" description="Polar residues" evidence="1">
    <location>
        <begin position="319"/>
        <end position="340"/>
    </location>
</feature>
<dbReference type="Proteomes" id="UP000002748">
    <property type="component" value="Unassembled WGS sequence"/>
</dbReference>
<comment type="caution">
    <text evidence="3">The sequence shown here is derived from an EMBL/GenBank/DDBJ whole genome shotgun (WGS) entry which is preliminary data.</text>
</comment>
<protein>
    <recommendedName>
        <fullName evidence="5">Transmembrane protein</fullName>
    </recommendedName>
</protein>
<feature type="region of interest" description="Disordered" evidence="1">
    <location>
        <begin position="154"/>
        <end position="276"/>
    </location>
</feature>
<evidence type="ECO:0008006" key="5">
    <source>
        <dbReference type="Google" id="ProtNLM"/>
    </source>
</evidence>
<dbReference type="RefSeq" id="XP_014182231.1">
    <property type="nucleotide sequence ID" value="XM_014326756.1"/>
</dbReference>
<feature type="compositionally biased region" description="Low complexity" evidence="1">
    <location>
        <begin position="250"/>
        <end position="261"/>
    </location>
</feature>
<feature type="transmembrane region" description="Helical" evidence="2">
    <location>
        <begin position="45"/>
        <end position="67"/>
    </location>
</feature>
<dbReference type="KEGG" id="tasa:A1Q1_07744"/>
<dbReference type="GeneID" id="25991256"/>
<name>J6F270_TRIAS</name>
<keyword evidence="2" id="KW-1133">Transmembrane helix</keyword>
<proteinExistence type="predicted"/>
<evidence type="ECO:0000256" key="1">
    <source>
        <dbReference type="SAM" id="MobiDB-lite"/>
    </source>
</evidence>
<feature type="compositionally biased region" description="Polar residues" evidence="1">
    <location>
        <begin position="86"/>
        <end position="96"/>
    </location>
</feature>
<evidence type="ECO:0000313" key="4">
    <source>
        <dbReference type="Proteomes" id="UP000002748"/>
    </source>
</evidence>
<reference evidence="3 4" key="1">
    <citation type="journal article" date="2012" name="Eukaryot. Cell">
        <title>Draft genome sequence of CBS 2479, the standard type strain of Trichosporon asahii.</title>
        <authorList>
            <person name="Yang R.Y."/>
            <person name="Li H.T."/>
            <person name="Zhu H."/>
            <person name="Zhou G.P."/>
            <person name="Wang M."/>
            <person name="Wang L."/>
        </authorList>
    </citation>
    <scope>NUCLEOTIDE SEQUENCE [LARGE SCALE GENOMIC DNA]</scope>
    <source>
        <strain evidence="4">ATCC 90039 / CBS 2479 / JCM 2466 / KCTC 7840 / NCYC 2677 / UAMH 7654</strain>
    </source>
</reference>
<evidence type="ECO:0000256" key="2">
    <source>
        <dbReference type="SAM" id="Phobius"/>
    </source>
</evidence>
<organism evidence="3 4">
    <name type="scientific">Trichosporon asahii var. asahii (strain ATCC 90039 / CBS 2479 / JCM 2466 / KCTC 7840 / NBRC 103889/ NCYC 2677 / UAMH 7654)</name>
    <name type="common">Yeast</name>
    <dbReference type="NCBI Taxonomy" id="1186058"/>
    <lineage>
        <taxon>Eukaryota</taxon>
        <taxon>Fungi</taxon>
        <taxon>Dikarya</taxon>
        <taxon>Basidiomycota</taxon>
        <taxon>Agaricomycotina</taxon>
        <taxon>Tremellomycetes</taxon>
        <taxon>Trichosporonales</taxon>
        <taxon>Trichosporonaceae</taxon>
        <taxon>Trichosporon</taxon>
    </lineage>
</organism>
<feature type="compositionally biased region" description="Basic and acidic residues" evidence="1">
    <location>
        <begin position="393"/>
        <end position="411"/>
    </location>
</feature>
<dbReference type="EMBL" id="ALBS01000075">
    <property type="protein sequence ID" value="EJT51054.1"/>
    <property type="molecule type" value="Genomic_DNA"/>
</dbReference>
<gene>
    <name evidence="3" type="ORF">A1Q1_07744</name>
</gene>
<keyword evidence="2" id="KW-0472">Membrane</keyword>
<feature type="region of interest" description="Disordered" evidence="1">
    <location>
        <begin position="319"/>
        <end position="431"/>
    </location>
</feature>
<dbReference type="AlphaFoldDB" id="J6F270"/>
<feature type="compositionally biased region" description="Gly residues" evidence="1">
    <location>
        <begin position="353"/>
        <end position="364"/>
    </location>
</feature>
<accession>J6F270</accession>
<sequence>MHIPRQSLPPPDIVVASISGVHPVTVTAAPAPVHTESGGSATNGVAIALPIVLGVGIVLAATYFQYFKHKRPEWFARKPPLPTVAPNRSTTTSAPSTAVDRERRREIREQRRLAALRRTESGTSVATLPMYKPDAAEEEQILLKRLETDTLSLAPTYDDTPWPEHPPTWSEIHGSSSHGHGRVTSPMQMSPTSPTSPSSFRYPRGARSAPGSVAVHSALSHAHSTHSAPAPRSPTKSPKSPEKYPERPLSAASSTWSVSTSSDEEDESEVRTSRARRIIGESSAKLLGNSSLRRHLQRNASFRLSPANSRMSSIRSVFTARTQQVSHQHGESTSALLPTQETEEVLTDAASGNSGGSVGGGRSPGGSARMSRNSSRTSLRDSVLGVVGVIPRAESRIERSESEHRPERPEMGRPVSQGESMRKKLARKATA</sequence>
<dbReference type="VEuPathDB" id="FungiDB:A1Q1_07744"/>
<feature type="compositionally biased region" description="Low complexity" evidence="1">
    <location>
        <begin position="212"/>
        <end position="230"/>
    </location>
</feature>
<dbReference type="HOGENOM" id="CLU_636451_0_0_1"/>
<feature type="region of interest" description="Disordered" evidence="1">
    <location>
        <begin position="78"/>
        <end position="104"/>
    </location>
</feature>
<feature type="compositionally biased region" description="Low complexity" evidence="1">
    <location>
        <begin position="173"/>
        <end position="199"/>
    </location>
</feature>
<evidence type="ECO:0000313" key="3">
    <source>
        <dbReference type="EMBL" id="EJT51054.1"/>
    </source>
</evidence>